<feature type="non-terminal residue" evidence="1">
    <location>
        <position position="1"/>
    </location>
</feature>
<evidence type="ECO:0000313" key="1">
    <source>
        <dbReference type="EMBL" id="KAF2889259.1"/>
    </source>
</evidence>
<protein>
    <submittedName>
        <fullName evidence="1">Uncharacterized protein</fullName>
    </submittedName>
</protein>
<dbReference type="Proteomes" id="UP000801492">
    <property type="component" value="Unassembled WGS sequence"/>
</dbReference>
<keyword evidence="2" id="KW-1185">Reference proteome</keyword>
<organism evidence="1 2">
    <name type="scientific">Ignelater luminosus</name>
    <name type="common">Cucubano</name>
    <name type="synonym">Pyrophorus luminosus</name>
    <dbReference type="NCBI Taxonomy" id="2038154"/>
    <lineage>
        <taxon>Eukaryota</taxon>
        <taxon>Metazoa</taxon>
        <taxon>Ecdysozoa</taxon>
        <taxon>Arthropoda</taxon>
        <taxon>Hexapoda</taxon>
        <taxon>Insecta</taxon>
        <taxon>Pterygota</taxon>
        <taxon>Neoptera</taxon>
        <taxon>Endopterygota</taxon>
        <taxon>Coleoptera</taxon>
        <taxon>Polyphaga</taxon>
        <taxon>Elateriformia</taxon>
        <taxon>Elateroidea</taxon>
        <taxon>Elateridae</taxon>
        <taxon>Agrypninae</taxon>
        <taxon>Pyrophorini</taxon>
        <taxon>Ignelater</taxon>
    </lineage>
</organism>
<name>A0A8K0G7S1_IGNLU</name>
<gene>
    <name evidence="1" type="ORF">ILUMI_16914</name>
</gene>
<comment type="caution">
    <text evidence="1">The sequence shown here is derived from an EMBL/GenBank/DDBJ whole genome shotgun (WGS) entry which is preliminary data.</text>
</comment>
<accession>A0A8K0G7S1</accession>
<evidence type="ECO:0000313" key="2">
    <source>
        <dbReference type="Proteomes" id="UP000801492"/>
    </source>
</evidence>
<dbReference type="AlphaFoldDB" id="A0A8K0G7S1"/>
<reference evidence="1" key="1">
    <citation type="submission" date="2019-08" db="EMBL/GenBank/DDBJ databases">
        <title>The genome of the North American firefly Photinus pyralis.</title>
        <authorList>
            <consortium name="Photinus pyralis genome working group"/>
            <person name="Fallon T.R."/>
            <person name="Sander Lower S.E."/>
            <person name="Weng J.-K."/>
        </authorList>
    </citation>
    <scope>NUCLEOTIDE SEQUENCE</scope>
    <source>
        <strain evidence="1">TRF0915ILg1</strain>
        <tissue evidence="1">Whole body</tissue>
    </source>
</reference>
<dbReference type="OrthoDB" id="6778712at2759"/>
<sequence length="106" mass="12023">EKEEFAKPLSPQTRIKLPTIAQACDRTKVSNRTTAVLVNAVLKDLGVATKKANKVIDRSKIRKERMSLPEISSDEFHADQEYLYELCDGVSKGNVLLDLSKQFWEE</sequence>
<dbReference type="EMBL" id="VTPC01068987">
    <property type="protein sequence ID" value="KAF2889259.1"/>
    <property type="molecule type" value="Genomic_DNA"/>
</dbReference>
<proteinExistence type="predicted"/>